<dbReference type="Proteomes" id="UP001141259">
    <property type="component" value="Unassembled WGS sequence"/>
</dbReference>
<organism evidence="1 2">
    <name type="scientific">Umezawaea endophytica</name>
    <dbReference type="NCBI Taxonomy" id="1654476"/>
    <lineage>
        <taxon>Bacteria</taxon>
        <taxon>Bacillati</taxon>
        <taxon>Actinomycetota</taxon>
        <taxon>Actinomycetes</taxon>
        <taxon>Pseudonocardiales</taxon>
        <taxon>Pseudonocardiaceae</taxon>
        <taxon>Umezawaea</taxon>
    </lineage>
</organism>
<evidence type="ECO:0000313" key="1">
    <source>
        <dbReference type="EMBL" id="MCS7481150.1"/>
    </source>
</evidence>
<keyword evidence="2" id="KW-1185">Reference proteome</keyword>
<reference evidence="1" key="1">
    <citation type="submission" date="2022-08" db="EMBL/GenBank/DDBJ databases">
        <authorList>
            <person name="Tistechok S."/>
            <person name="Samborskyy M."/>
            <person name="Roman I."/>
        </authorList>
    </citation>
    <scope>NUCLEOTIDE SEQUENCE</scope>
    <source>
        <strain evidence="1">DSM 103496</strain>
    </source>
</reference>
<proteinExistence type="predicted"/>
<evidence type="ECO:0000313" key="2">
    <source>
        <dbReference type="Proteomes" id="UP001141259"/>
    </source>
</evidence>
<dbReference type="SUPFAM" id="SSF48452">
    <property type="entry name" value="TPR-like"/>
    <property type="match status" value="1"/>
</dbReference>
<dbReference type="EMBL" id="JANYMP010000016">
    <property type="protein sequence ID" value="MCS7481150.1"/>
    <property type="molecule type" value="Genomic_DNA"/>
</dbReference>
<accession>A0A9X2VQU6</accession>
<dbReference type="Gene3D" id="1.25.40.10">
    <property type="entry name" value="Tetratricopeptide repeat domain"/>
    <property type="match status" value="1"/>
</dbReference>
<evidence type="ECO:0008006" key="3">
    <source>
        <dbReference type="Google" id="ProtNLM"/>
    </source>
</evidence>
<protein>
    <recommendedName>
        <fullName evidence="3">Tetratricopeptide repeat protein</fullName>
    </recommendedName>
</protein>
<dbReference type="RefSeq" id="WP_259626635.1">
    <property type="nucleotide sequence ID" value="NZ_JANYMP010000016.1"/>
</dbReference>
<sequence>MDPDNTVVRLCGEGMRAEAAGRPEEAKRLFLEAWDAAGDDYEACVAAHYVARHQGTPEDVLRWNVVCLDRADAVGDERVRGFYPSLHLNIARAQRDLGDPDEARRHYLAAADRVADVPAGPYGDGIRFAVAEGLRSTGRSDLAGPADLEVLVAKLCARADLKALGLLLPAHLGNLGTAEDWTRLLTAAQMVHASRSLPDDEQDLLGRAVGELTAKVVASTGGA</sequence>
<dbReference type="AlphaFoldDB" id="A0A9X2VQU6"/>
<dbReference type="InterPro" id="IPR011990">
    <property type="entry name" value="TPR-like_helical_dom_sf"/>
</dbReference>
<name>A0A9X2VQU6_9PSEU</name>
<gene>
    <name evidence="1" type="ORF">NZH93_30210</name>
</gene>
<comment type="caution">
    <text evidence="1">The sequence shown here is derived from an EMBL/GenBank/DDBJ whole genome shotgun (WGS) entry which is preliminary data.</text>
</comment>